<dbReference type="GO" id="GO:0003677">
    <property type="term" value="F:DNA binding"/>
    <property type="evidence" value="ECO:0007669"/>
    <property type="project" value="UniProtKB-KW"/>
</dbReference>
<dbReference type="RefSeq" id="WP_072935843.1">
    <property type="nucleotide sequence ID" value="NZ_FQUG01000006.1"/>
</dbReference>
<evidence type="ECO:0000313" key="3">
    <source>
        <dbReference type="EMBL" id="SHF05420.1"/>
    </source>
</evidence>
<accession>A0A1M4YI96</accession>
<dbReference type="InterPro" id="IPR001387">
    <property type="entry name" value="Cro/C1-type_HTH"/>
</dbReference>
<dbReference type="OrthoDB" id="9813152at2"/>
<dbReference type="GO" id="GO:0003700">
    <property type="term" value="F:DNA-binding transcription factor activity"/>
    <property type="evidence" value="ECO:0007669"/>
    <property type="project" value="TreeGrafter"/>
</dbReference>
<dbReference type="Gene3D" id="1.10.260.40">
    <property type="entry name" value="lambda repressor-like DNA-binding domains"/>
    <property type="match status" value="1"/>
</dbReference>
<evidence type="ECO:0000259" key="2">
    <source>
        <dbReference type="PROSITE" id="PS50943"/>
    </source>
</evidence>
<keyword evidence="4" id="KW-1185">Reference proteome</keyword>
<feature type="domain" description="HTH cro/C1-type" evidence="2">
    <location>
        <begin position="10"/>
        <end position="64"/>
    </location>
</feature>
<dbReference type="PANTHER" id="PTHR46797">
    <property type="entry name" value="HTH-TYPE TRANSCRIPTIONAL REGULATOR"/>
    <property type="match status" value="1"/>
</dbReference>
<sequence length="219" mass="25383">MNAKAIGENVKFYRKLRGLTQTTLAKKAHMTQQNVGRIEKGKIMPPIDTLEALSSALDVALPDLYCDEKHYDLYIDFTPYYKARMERESNQVKEVMKRALIDCNNKMTVILRLSKNEMDSYKTLNADKKDAVKFWSVLDEYGVKFALDTPADYVWCINKLKEFNGNKEQVSKAWIDKMFKTWGLTCSSGMPHNINNPWLSHKDYLHYLSLIGFTSTIQF</sequence>
<dbReference type="SUPFAM" id="SSF47413">
    <property type="entry name" value="lambda repressor-like DNA-binding domains"/>
    <property type="match status" value="1"/>
</dbReference>
<reference evidence="3 4" key="1">
    <citation type="submission" date="2016-11" db="EMBL/GenBank/DDBJ databases">
        <authorList>
            <person name="Jaros S."/>
            <person name="Januszkiewicz K."/>
            <person name="Wedrychowicz H."/>
        </authorList>
    </citation>
    <scope>NUCLEOTIDE SEQUENCE [LARGE SCALE GENOMIC DNA]</scope>
    <source>
        <strain evidence="3 4">DSM 10502</strain>
    </source>
</reference>
<proteinExistence type="predicted"/>
<dbReference type="CDD" id="cd00093">
    <property type="entry name" value="HTH_XRE"/>
    <property type="match status" value="1"/>
</dbReference>
<dbReference type="PROSITE" id="PS50943">
    <property type="entry name" value="HTH_CROC1"/>
    <property type="match status" value="1"/>
</dbReference>
<protein>
    <submittedName>
        <fullName evidence="3">Transcriptional regulator, contains XRE-family HTH domain</fullName>
    </submittedName>
</protein>
<dbReference type="Proteomes" id="UP000184404">
    <property type="component" value="Unassembled WGS sequence"/>
</dbReference>
<dbReference type="SMART" id="SM00530">
    <property type="entry name" value="HTH_XRE"/>
    <property type="match status" value="1"/>
</dbReference>
<dbReference type="InterPro" id="IPR010982">
    <property type="entry name" value="Lambda_DNA-bd_dom_sf"/>
</dbReference>
<evidence type="ECO:0000256" key="1">
    <source>
        <dbReference type="ARBA" id="ARBA00023125"/>
    </source>
</evidence>
<dbReference type="EMBL" id="FQUG01000006">
    <property type="protein sequence ID" value="SHF05420.1"/>
    <property type="molecule type" value="Genomic_DNA"/>
</dbReference>
<organism evidence="3 4">
    <name type="scientific">Schwartzia succinivorans DSM 10502</name>
    <dbReference type="NCBI Taxonomy" id="1123243"/>
    <lineage>
        <taxon>Bacteria</taxon>
        <taxon>Bacillati</taxon>
        <taxon>Bacillota</taxon>
        <taxon>Negativicutes</taxon>
        <taxon>Selenomonadales</taxon>
        <taxon>Selenomonadaceae</taxon>
        <taxon>Schwartzia</taxon>
    </lineage>
</organism>
<dbReference type="InterPro" id="IPR050807">
    <property type="entry name" value="TransReg_Diox_bact_type"/>
</dbReference>
<dbReference type="PANTHER" id="PTHR46797:SF1">
    <property type="entry name" value="METHYLPHOSPHONATE SYNTHASE"/>
    <property type="match status" value="1"/>
</dbReference>
<name>A0A1M4YI96_9FIRM</name>
<keyword evidence="1" id="KW-0238">DNA-binding</keyword>
<dbReference type="Pfam" id="PF01381">
    <property type="entry name" value="HTH_3"/>
    <property type="match status" value="1"/>
</dbReference>
<dbReference type="AlphaFoldDB" id="A0A1M4YI96"/>
<evidence type="ECO:0000313" key="4">
    <source>
        <dbReference type="Proteomes" id="UP000184404"/>
    </source>
</evidence>
<gene>
    <name evidence="3" type="ORF">SAMN02745190_01761</name>
</gene>
<dbReference type="GO" id="GO:0005829">
    <property type="term" value="C:cytosol"/>
    <property type="evidence" value="ECO:0007669"/>
    <property type="project" value="TreeGrafter"/>
</dbReference>
<dbReference type="STRING" id="1123243.SAMN02745190_01761"/>